<sequence>MWLPLLDTFISKQCSTHFIKHVFIKEVINNHSKT</sequence>
<protein>
    <submittedName>
        <fullName evidence="1">Uncharacterized protein</fullName>
    </submittedName>
</protein>
<reference evidence="1" key="2">
    <citation type="journal article" date="2015" name="Fish Shellfish Immunol.">
        <title>Early steps in the European eel (Anguilla anguilla)-Vibrio vulnificus interaction in the gills: Role of the RtxA13 toxin.</title>
        <authorList>
            <person name="Callol A."/>
            <person name="Pajuelo D."/>
            <person name="Ebbesson L."/>
            <person name="Teles M."/>
            <person name="MacKenzie S."/>
            <person name="Amaro C."/>
        </authorList>
    </citation>
    <scope>NUCLEOTIDE SEQUENCE</scope>
</reference>
<name>A0A0E9WB52_ANGAN</name>
<dbReference type="EMBL" id="GBXM01020948">
    <property type="protein sequence ID" value="JAH87629.1"/>
    <property type="molecule type" value="Transcribed_RNA"/>
</dbReference>
<evidence type="ECO:0000313" key="1">
    <source>
        <dbReference type="EMBL" id="JAH87629.1"/>
    </source>
</evidence>
<organism evidence="1">
    <name type="scientific">Anguilla anguilla</name>
    <name type="common">European freshwater eel</name>
    <name type="synonym">Muraena anguilla</name>
    <dbReference type="NCBI Taxonomy" id="7936"/>
    <lineage>
        <taxon>Eukaryota</taxon>
        <taxon>Metazoa</taxon>
        <taxon>Chordata</taxon>
        <taxon>Craniata</taxon>
        <taxon>Vertebrata</taxon>
        <taxon>Euteleostomi</taxon>
        <taxon>Actinopterygii</taxon>
        <taxon>Neopterygii</taxon>
        <taxon>Teleostei</taxon>
        <taxon>Anguilliformes</taxon>
        <taxon>Anguillidae</taxon>
        <taxon>Anguilla</taxon>
    </lineage>
</organism>
<proteinExistence type="predicted"/>
<dbReference type="AlphaFoldDB" id="A0A0E9WB52"/>
<reference evidence="1" key="1">
    <citation type="submission" date="2014-11" db="EMBL/GenBank/DDBJ databases">
        <authorList>
            <person name="Amaro Gonzalez C."/>
        </authorList>
    </citation>
    <scope>NUCLEOTIDE SEQUENCE</scope>
</reference>
<accession>A0A0E9WB52</accession>